<dbReference type="AlphaFoldDB" id="A0A183KYK9"/>
<dbReference type="InterPro" id="IPR035969">
    <property type="entry name" value="Rab-GAP_TBC_sf"/>
</dbReference>
<dbReference type="EMBL" id="UZAK01043759">
    <property type="protein sequence ID" value="VDP71348.1"/>
    <property type="molecule type" value="Genomic_DNA"/>
</dbReference>
<evidence type="ECO:0000256" key="1">
    <source>
        <dbReference type="SAM" id="Phobius"/>
    </source>
</evidence>
<feature type="transmembrane region" description="Helical" evidence="1">
    <location>
        <begin position="31"/>
        <end position="48"/>
    </location>
</feature>
<dbReference type="SUPFAM" id="SSF47923">
    <property type="entry name" value="Ypt/Rab-GAP domain of gyp1p"/>
    <property type="match status" value="1"/>
</dbReference>
<feature type="chain" id="PRO_5043140952" evidence="2">
    <location>
        <begin position="21"/>
        <end position="129"/>
    </location>
</feature>
<evidence type="ECO:0000313" key="4">
    <source>
        <dbReference type="Proteomes" id="UP000279833"/>
    </source>
</evidence>
<keyword evidence="2" id="KW-0732">Signal</keyword>
<dbReference type="Proteomes" id="UP000279833">
    <property type="component" value="Unassembled WGS sequence"/>
</dbReference>
<accession>A0A183KYK9</accession>
<dbReference type="Gene3D" id="1.10.472.80">
    <property type="entry name" value="Ypt/Rab-GAP domain of gyp1p, domain 3"/>
    <property type="match status" value="1"/>
</dbReference>
<reference evidence="3 4" key="2">
    <citation type="submission" date="2018-11" db="EMBL/GenBank/DDBJ databases">
        <authorList>
            <consortium name="Pathogen Informatics"/>
        </authorList>
    </citation>
    <scope>NUCLEOTIDE SEQUENCE [LARGE SCALE GENOMIC DNA]</scope>
    <source>
        <strain evidence="3">Dakar</strain>
        <strain evidence="4">Dakar, Senegal</strain>
    </source>
</reference>
<keyword evidence="1" id="KW-1133">Transmembrane helix</keyword>
<sequence>MSFNCRYAALALLIRAFTSSSDPPCSSVMLPTYLFVGTVNSIALLFFWDQLFLNSFNCDVIIEFAETILVLLGSDILQVNNFTDMEQLLNHGPNKLLTKDIIQTWNMIHLHKVLDDDYYKLNRLSGKLV</sequence>
<evidence type="ECO:0000256" key="2">
    <source>
        <dbReference type="SAM" id="SignalP"/>
    </source>
</evidence>
<keyword evidence="1" id="KW-0812">Transmembrane</keyword>
<organism evidence="5">
    <name type="scientific">Schistosoma curassoni</name>
    <dbReference type="NCBI Taxonomy" id="6186"/>
    <lineage>
        <taxon>Eukaryota</taxon>
        <taxon>Metazoa</taxon>
        <taxon>Spiralia</taxon>
        <taxon>Lophotrochozoa</taxon>
        <taxon>Platyhelminthes</taxon>
        <taxon>Trematoda</taxon>
        <taxon>Digenea</taxon>
        <taxon>Strigeidida</taxon>
        <taxon>Schistosomatoidea</taxon>
        <taxon>Schistosomatidae</taxon>
        <taxon>Schistosoma</taxon>
    </lineage>
</organism>
<feature type="signal peptide" evidence="2">
    <location>
        <begin position="1"/>
        <end position="20"/>
    </location>
</feature>
<keyword evidence="4" id="KW-1185">Reference proteome</keyword>
<reference evidence="5" key="1">
    <citation type="submission" date="2016-06" db="UniProtKB">
        <authorList>
            <consortium name="WormBaseParasite"/>
        </authorList>
    </citation>
    <scope>IDENTIFICATION</scope>
</reference>
<gene>
    <name evidence="3" type="ORF">SCUD_LOCUS20156</name>
</gene>
<name>A0A183KYK9_9TREM</name>
<dbReference type="WBParaSite" id="SCUD_0002015901-mRNA-1">
    <property type="protein sequence ID" value="SCUD_0002015901-mRNA-1"/>
    <property type="gene ID" value="SCUD_0002015901"/>
</dbReference>
<evidence type="ECO:0000313" key="3">
    <source>
        <dbReference type="EMBL" id="VDP71348.1"/>
    </source>
</evidence>
<protein>
    <submittedName>
        <fullName evidence="5">Secreted protein</fullName>
    </submittedName>
</protein>
<keyword evidence="1" id="KW-0472">Membrane</keyword>
<evidence type="ECO:0000313" key="5">
    <source>
        <dbReference type="WBParaSite" id="SCUD_0002015901-mRNA-1"/>
    </source>
</evidence>
<proteinExistence type="predicted"/>